<dbReference type="UniPathway" id="UPA00070">
    <property type="reaction ID" value="UER00120"/>
</dbReference>
<dbReference type="Pfam" id="PF00215">
    <property type="entry name" value="OMPdecase"/>
    <property type="match status" value="1"/>
</dbReference>
<dbReference type="GO" id="GO:0044205">
    <property type="term" value="P:'de novo' UMP biosynthetic process"/>
    <property type="evidence" value="ECO:0007669"/>
    <property type="project" value="UniProtKB-UniRule"/>
</dbReference>
<evidence type="ECO:0000256" key="6">
    <source>
        <dbReference type="HAMAP-Rule" id="MF_01200"/>
    </source>
</evidence>
<feature type="binding site" evidence="6 7">
    <location>
        <position position="39"/>
    </location>
    <ligand>
        <name>substrate</name>
    </ligand>
</feature>
<keyword evidence="5 6" id="KW-0456">Lyase</keyword>
<dbReference type="EMBL" id="MHNW01000005">
    <property type="protein sequence ID" value="OGZ54535.1"/>
    <property type="molecule type" value="Genomic_DNA"/>
</dbReference>
<dbReference type="SMART" id="SM00934">
    <property type="entry name" value="OMPdecase"/>
    <property type="match status" value="1"/>
</dbReference>
<proteinExistence type="inferred from homology"/>
<feature type="active site" description="Proton donor" evidence="6">
    <location>
        <position position="70"/>
    </location>
</feature>
<evidence type="ECO:0000256" key="2">
    <source>
        <dbReference type="ARBA" id="ARBA00004861"/>
    </source>
</evidence>
<dbReference type="EC" id="4.1.1.23" evidence="6"/>
<dbReference type="Gene3D" id="3.20.20.70">
    <property type="entry name" value="Aldolase class I"/>
    <property type="match status" value="1"/>
</dbReference>
<comment type="catalytic activity">
    <reaction evidence="6">
        <text>orotidine 5'-phosphate + H(+) = UMP + CO2</text>
        <dbReference type="Rhea" id="RHEA:11596"/>
        <dbReference type="ChEBI" id="CHEBI:15378"/>
        <dbReference type="ChEBI" id="CHEBI:16526"/>
        <dbReference type="ChEBI" id="CHEBI:57538"/>
        <dbReference type="ChEBI" id="CHEBI:57865"/>
        <dbReference type="EC" id="4.1.1.23"/>
    </reaction>
</comment>
<evidence type="ECO:0000256" key="7">
    <source>
        <dbReference type="PIRSR" id="PIRSR614732-2"/>
    </source>
</evidence>
<accession>A0A1G2GWF1</accession>
<dbReference type="PANTHER" id="PTHR32119:SF2">
    <property type="entry name" value="OROTIDINE 5'-PHOSPHATE DECARBOXYLASE"/>
    <property type="match status" value="1"/>
</dbReference>
<dbReference type="GO" id="GO:0005829">
    <property type="term" value="C:cytosol"/>
    <property type="evidence" value="ECO:0007669"/>
    <property type="project" value="TreeGrafter"/>
</dbReference>
<evidence type="ECO:0000256" key="4">
    <source>
        <dbReference type="ARBA" id="ARBA00022975"/>
    </source>
</evidence>
<dbReference type="CDD" id="cd04725">
    <property type="entry name" value="OMP_decarboxylase_like"/>
    <property type="match status" value="1"/>
</dbReference>
<feature type="binding site" evidence="6 7">
    <location>
        <position position="241"/>
    </location>
    <ligand>
        <name>substrate</name>
    </ligand>
</feature>
<dbReference type="HAMAP" id="MF_01200_B">
    <property type="entry name" value="OMPdecase_type1_B"/>
    <property type="match status" value="1"/>
</dbReference>
<feature type="binding site" evidence="6 7">
    <location>
        <position position="212"/>
    </location>
    <ligand>
        <name>substrate</name>
    </ligand>
</feature>
<protein>
    <recommendedName>
        <fullName evidence="6">Orotidine 5'-phosphate decarboxylase</fullName>
        <ecNumber evidence="6">4.1.1.23</ecNumber>
    </recommendedName>
    <alternativeName>
        <fullName evidence="6">OMP decarboxylase</fullName>
        <shortName evidence="6">OMPDCase</shortName>
        <shortName evidence="6">OMPdecase</shortName>
    </alternativeName>
</protein>
<keyword evidence="4 6" id="KW-0665">Pyrimidine biosynthesis</keyword>
<feature type="binding site" evidence="6 7">
    <location>
        <position position="17"/>
    </location>
    <ligand>
        <name>substrate</name>
    </ligand>
</feature>
<dbReference type="NCBIfam" id="NF001273">
    <property type="entry name" value="PRK00230.1"/>
    <property type="match status" value="1"/>
</dbReference>
<comment type="similarity">
    <text evidence="6">Belongs to the OMP decarboxylase family. Type 1 subfamily.</text>
</comment>
<dbReference type="SUPFAM" id="SSF51366">
    <property type="entry name" value="Ribulose-phoshate binding barrel"/>
    <property type="match status" value="1"/>
</dbReference>
<reference evidence="9 10" key="1">
    <citation type="journal article" date="2016" name="Nat. Commun.">
        <title>Thousands of microbial genomes shed light on interconnected biogeochemical processes in an aquifer system.</title>
        <authorList>
            <person name="Anantharaman K."/>
            <person name="Brown C.T."/>
            <person name="Hug L.A."/>
            <person name="Sharon I."/>
            <person name="Castelle C.J."/>
            <person name="Probst A.J."/>
            <person name="Thomas B.C."/>
            <person name="Singh A."/>
            <person name="Wilkins M.J."/>
            <person name="Karaoz U."/>
            <person name="Brodie E.L."/>
            <person name="Williams K.H."/>
            <person name="Hubbard S.S."/>
            <person name="Banfield J.F."/>
        </authorList>
    </citation>
    <scope>NUCLEOTIDE SEQUENCE [LARGE SCALE GENOMIC DNA]</scope>
</reference>
<dbReference type="InterPro" id="IPR011060">
    <property type="entry name" value="RibuloseP-bd_barrel"/>
</dbReference>
<dbReference type="InterPro" id="IPR047596">
    <property type="entry name" value="OMPdecase_bac"/>
</dbReference>
<evidence type="ECO:0000313" key="9">
    <source>
        <dbReference type="EMBL" id="OGZ54535.1"/>
    </source>
</evidence>
<evidence type="ECO:0000256" key="3">
    <source>
        <dbReference type="ARBA" id="ARBA00022793"/>
    </source>
</evidence>
<dbReference type="GO" id="GO:0004590">
    <property type="term" value="F:orotidine-5'-phosphate decarboxylase activity"/>
    <property type="evidence" value="ECO:0007669"/>
    <property type="project" value="UniProtKB-UniRule"/>
</dbReference>
<evidence type="ECO:0000256" key="1">
    <source>
        <dbReference type="ARBA" id="ARBA00002356"/>
    </source>
</evidence>
<dbReference type="GO" id="GO:0006207">
    <property type="term" value="P:'de novo' pyrimidine nucleobase biosynthetic process"/>
    <property type="evidence" value="ECO:0007669"/>
    <property type="project" value="InterPro"/>
</dbReference>
<dbReference type="STRING" id="1802126.A3B25_02420"/>
<dbReference type="Proteomes" id="UP000179106">
    <property type="component" value="Unassembled WGS sequence"/>
</dbReference>
<name>A0A1G2GWF1_9BACT</name>
<comment type="caution">
    <text evidence="6">Lacks conserved residue(s) required for the propagation of feature annotation.</text>
</comment>
<dbReference type="InterPro" id="IPR014732">
    <property type="entry name" value="OMPdecase"/>
</dbReference>
<sequence length="277" mass="29713">MSDILELARRKLTFALDVPDWDKAREIAGIVASHVGRIKLGPVILDNNGTPQVIKAMHQAGISNIFVDLKYHNTPDVVAATVHNVTAMGVGMINVHCSGGIKMMHAAKQAAVRATLENYQREIQNPLIIGVTILTTLDYDDLVALGIFPNASFSNPDALVIHKKEKMEHLVVSLARAAQKAGLDGVAASVHEAPLIRNACGPNFRIVTPGIRPAGADAGDQKRLDTPANAIKAGADELVVGSPIYKDPNPAEAAERIVREIAEALTVRTETQTETRH</sequence>
<feature type="binding site" evidence="6 7">
    <location>
        <position position="135"/>
    </location>
    <ligand>
        <name>substrate</name>
    </ligand>
</feature>
<dbReference type="InterPro" id="IPR001754">
    <property type="entry name" value="OMPdeCOase_dom"/>
</dbReference>
<evidence type="ECO:0000259" key="8">
    <source>
        <dbReference type="SMART" id="SM00934"/>
    </source>
</evidence>
<feature type="domain" description="Orotidine 5'-phosphate decarboxylase" evidence="8">
    <location>
        <begin position="11"/>
        <end position="257"/>
    </location>
</feature>
<gene>
    <name evidence="6" type="primary">pyrF</name>
    <name evidence="9" type="ORF">A3B25_02420</name>
</gene>
<dbReference type="PANTHER" id="PTHR32119">
    <property type="entry name" value="OROTIDINE 5'-PHOSPHATE DECARBOXYLASE"/>
    <property type="match status" value="1"/>
</dbReference>
<evidence type="ECO:0000256" key="5">
    <source>
        <dbReference type="ARBA" id="ARBA00023239"/>
    </source>
</evidence>
<comment type="subunit">
    <text evidence="6">Homodimer.</text>
</comment>
<keyword evidence="3 6" id="KW-0210">Decarboxylase</keyword>
<comment type="caution">
    <text evidence="9">The sequence shown here is derived from an EMBL/GenBank/DDBJ whole genome shotgun (WGS) entry which is preliminary data.</text>
</comment>
<dbReference type="InterPro" id="IPR013785">
    <property type="entry name" value="Aldolase_TIM"/>
</dbReference>
<feature type="binding site" evidence="6 7">
    <location>
        <position position="221"/>
    </location>
    <ligand>
        <name>substrate</name>
    </ligand>
</feature>
<evidence type="ECO:0000313" key="10">
    <source>
        <dbReference type="Proteomes" id="UP000179106"/>
    </source>
</evidence>
<organism evidence="9 10">
    <name type="scientific">Candidatus Ryanbacteria bacterium RIFCSPLOWO2_01_FULL_48_26</name>
    <dbReference type="NCBI Taxonomy" id="1802126"/>
    <lineage>
        <taxon>Bacteria</taxon>
        <taxon>Candidatus Ryaniibacteriota</taxon>
    </lineage>
</organism>
<comment type="pathway">
    <text evidence="2 6">Pyrimidine metabolism; UMP biosynthesis via de novo pathway; UMP from orotate: step 2/2.</text>
</comment>
<dbReference type="NCBIfam" id="TIGR01740">
    <property type="entry name" value="pyrF"/>
    <property type="match status" value="1"/>
</dbReference>
<comment type="function">
    <text evidence="1 6">Catalyzes the decarboxylation of orotidine 5'-monophosphate (OMP) to uridine 5'-monophosphate (UMP).</text>
</comment>
<dbReference type="AlphaFoldDB" id="A0A1G2GWF1"/>